<feature type="region of interest" description="Disordered" evidence="1">
    <location>
        <begin position="815"/>
        <end position="883"/>
    </location>
</feature>
<feature type="compositionally biased region" description="Polar residues" evidence="1">
    <location>
        <begin position="313"/>
        <end position="332"/>
    </location>
</feature>
<feature type="compositionally biased region" description="Acidic residues" evidence="1">
    <location>
        <begin position="692"/>
        <end position="706"/>
    </location>
</feature>
<feature type="compositionally biased region" description="Pro residues" evidence="1">
    <location>
        <begin position="57"/>
        <end position="66"/>
    </location>
</feature>
<organism evidence="2 3">
    <name type="scientific">Humicola insolens</name>
    <name type="common">Soft-rot fungus</name>
    <dbReference type="NCBI Taxonomy" id="85995"/>
    <lineage>
        <taxon>Eukaryota</taxon>
        <taxon>Fungi</taxon>
        <taxon>Dikarya</taxon>
        <taxon>Ascomycota</taxon>
        <taxon>Pezizomycotina</taxon>
        <taxon>Sordariomycetes</taxon>
        <taxon>Sordariomycetidae</taxon>
        <taxon>Sordariales</taxon>
        <taxon>Chaetomiaceae</taxon>
        <taxon>Mycothermus</taxon>
    </lineage>
</organism>
<feature type="compositionally biased region" description="Polar residues" evidence="1">
    <location>
        <begin position="245"/>
        <end position="271"/>
    </location>
</feature>
<accession>A0ABR3V5N0</accession>
<sequence length="910" mass="96832">MIPVRKPGRPLSTCPCPPGRPCACGGVRVAIPKKQKCSCPGDAATGTDKSKKEQPATEPPKSPSKPPSYRVGKQNGNSRTNGRKHSIDPTALERIDPSQINLITAPLSASSTNGVTLTGSPSIQNGHVDPTGFGPGFDGLPAGPNPYVPPQQPNYSTPVQFNMGFHYTPPAQLQHGHGLKLEDGFYPDGGFGAVMLPPPLVNGNHAPSPPLAPVNGSSQPAMATPKVNGANSGGGSCCSNTAGTRPSTSSDNQVPQQVYPQSYAPQPTPVSSCCAPKPGTPPPASGDVQTPQQAYGQPYAPQPTAVKSCCGGSAQSPPSATGKAQQPQQDYTPSYAPPQSPPVGSCCANKTQKSVSATDQAAPSQQQVFGQSYMSQFQYPTIFRYPGDYGSWQHPIDPFIWQQVMSQTAATMPMGTTPMSPTTAPAAATAQGDATVDMGISHQCSCGEGCQCVGCLAHPFNPQMFQYVNNAYSGSNTNSPGAEGTATGAQTQPAAGGDGQNSPTEAATPAVSEGSPPREEQSLSSLDYFFVNLPLSGICGGSLESCPCGDSYASPLVKLPFNAHPLSHRHDLSRYRPLFARYLDLHKRLDMDALDDTEVRGRWKSFVGKWNRGELAEGWYDPVVLEEAVEEYGGGYKGGYEGDSDHLGDGDRGGRTRDERGGKEGKREGQDQSEMAERRRHGEDGSGRGNVEGEDDEASDSDDEDAYLPPPPPQPGQANHLAKPPSKSPPPSSSTTTTTPASTRAPGPSIPTTADLTLRDEALAASRSSALTQHRLARRAHRAEQKALLDELLPARADPGTRERRLEKRRALNEKLKAFRDKSPDDGGGEDEDAVAGGGGGLEEYKAMLKRQEERRRERVSRREEMERAKRAEREERVREYREREERVMEGLRELARMRFGGGKGVGGGS</sequence>
<feature type="region of interest" description="Disordered" evidence="1">
    <location>
        <begin position="476"/>
        <end position="520"/>
    </location>
</feature>
<reference evidence="2 3" key="1">
    <citation type="journal article" date="2024" name="Commun. Biol.">
        <title>Comparative genomic analysis of thermophilic fungi reveals convergent evolutionary adaptations and gene losses.</title>
        <authorList>
            <person name="Steindorff A.S."/>
            <person name="Aguilar-Pontes M.V."/>
            <person name="Robinson A.J."/>
            <person name="Andreopoulos B."/>
            <person name="LaButti K."/>
            <person name="Kuo A."/>
            <person name="Mondo S."/>
            <person name="Riley R."/>
            <person name="Otillar R."/>
            <person name="Haridas S."/>
            <person name="Lipzen A."/>
            <person name="Grimwood J."/>
            <person name="Schmutz J."/>
            <person name="Clum A."/>
            <person name="Reid I.D."/>
            <person name="Moisan M.C."/>
            <person name="Butler G."/>
            <person name="Nguyen T.T.M."/>
            <person name="Dewar K."/>
            <person name="Conant G."/>
            <person name="Drula E."/>
            <person name="Henrissat B."/>
            <person name="Hansel C."/>
            <person name="Singer S."/>
            <person name="Hutchinson M.I."/>
            <person name="de Vries R.P."/>
            <person name="Natvig D.O."/>
            <person name="Powell A.J."/>
            <person name="Tsang A."/>
            <person name="Grigoriev I.V."/>
        </authorList>
    </citation>
    <scope>NUCLEOTIDE SEQUENCE [LARGE SCALE GENOMIC DNA]</scope>
    <source>
        <strain evidence="2 3">CBS 620.91</strain>
    </source>
</reference>
<dbReference type="PANTHER" id="PTHR34117">
    <property type="entry name" value="STYLE CELL-CYCLE INHIBITOR 1"/>
    <property type="match status" value="1"/>
</dbReference>
<protein>
    <recommendedName>
        <fullName evidence="4">BZIP domain-containing protein</fullName>
    </recommendedName>
</protein>
<dbReference type="PANTHER" id="PTHR34117:SF1">
    <property type="entry name" value="STYLE CELL-CYCLE INHIBITOR 1"/>
    <property type="match status" value="1"/>
</dbReference>
<feature type="region of interest" description="Disordered" evidence="1">
    <location>
        <begin position="35"/>
        <end position="93"/>
    </location>
</feature>
<feature type="compositionally biased region" description="Low complexity" evidence="1">
    <location>
        <begin position="481"/>
        <end position="495"/>
    </location>
</feature>
<keyword evidence="3" id="KW-1185">Reference proteome</keyword>
<comment type="caution">
    <text evidence="2">The sequence shown here is derived from an EMBL/GenBank/DDBJ whole genome shotgun (WGS) entry which is preliminary data.</text>
</comment>
<feature type="region of interest" description="Disordered" evidence="1">
    <location>
        <begin position="636"/>
        <end position="783"/>
    </location>
</feature>
<feature type="compositionally biased region" description="Low complexity" evidence="1">
    <location>
        <begin position="733"/>
        <end position="743"/>
    </location>
</feature>
<evidence type="ECO:0000313" key="2">
    <source>
        <dbReference type="EMBL" id="KAL1837058.1"/>
    </source>
</evidence>
<feature type="compositionally biased region" description="Basic and acidic residues" evidence="1">
    <location>
        <begin position="643"/>
        <end position="686"/>
    </location>
</feature>
<dbReference type="InterPro" id="IPR044688">
    <property type="entry name" value="SCI-1-like"/>
</dbReference>
<evidence type="ECO:0000256" key="1">
    <source>
        <dbReference type="SAM" id="MobiDB-lite"/>
    </source>
</evidence>
<gene>
    <name evidence="2" type="ORF">VTJ49DRAFT_4327</name>
</gene>
<dbReference type="EMBL" id="JAZGSY010000334">
    <property type="protein sequence ID" value="KAL1837058.1"/>
    <property type="molecule type" value="Genomic_DNA"/>
</dbReference>
<feature type="compositionally biased region" description="Basic and acidic residues" evidence="1">
    <location>
        <begin position="843"/>
        <end position="883"/>
    </location>
</feature>
<dbReference type="Proteomes" id="UP001583172">
    <property type="component" value="Unassembled WGS sequence"/>
</dbReference>
<name>A0ABR3V5N0_HUMIN</name>
<feature type="compositionally biased region" description="Basic and acidic residues" evidence="1">
    <location>
        <begin position="815"/>
        <end position="825"/>
    </location>
</feature>
<feature type="compositionally biased region" description="Low complexity" evidence="1">
    <location>
        <begin position="289"/>
        <end position="305"/>
    </location>
</feature>
<evidence type="ECO:0008006" key="4">
    <source>
        <dbReference type="Google" id="ProtNLM"/>
    </source>
</evidence>
<feature type="region of interest" description="Disordered" evidence="1">
    <location>
        <begin position="204"/>
        <end position="349"/>
    </location>
</feature>
<proteinExistence type="predicted"/>
<evidence type="ECO:0000313" key="3">
    <source>
        <dbReference type="Proteomes" id="UP001583172"/>
    </source>
</evidence>